<dbReference type="InterPro" id="IPR008893">
    <property type="entry name" value="WGR_domain"/>
</dbReference>
<evidence type="ECO:0000256" key="1">
    <source>
        <dbReference type="SAM" id="MobiDB-lite"/>
    </source>
</evidence>
<comment type="caution">
    <text evidence="3">The sequence shown here is derived from an EMBL/GenBank/DDBJ whole genome shotgun (WGS) entry which is preliminary data.</text>
</comment>
<evidence type="ECO:0000313" key="3">
    <source>
        <dbReference type="EMBL" id="KAL0254672.1"/>
    </source>
</evidence>
<name>A0ABR3C220_9PEZI</name>
<feature type="region of interest" description="Disordered" evidence="1">
    <location>
        <begin position="653"/>
        <end position="687"/>
    </location>
</feature>
<feature type="region of interest" description="Disordered" evidence="1">
    <location>
        <begin position="129"/>
        <end position="200"/>
    </location>
</feature>
<feature type="region of interest" description="Disordered" evidence="1">
    <location>
        <begin position="227"/>
        <end position="461"/>
    </location>
</feature>
<proteinExistence type="predicted"/>
<feature type="compositionally biased region" description="Basic residues" evidence="1">
    <location>
        <begin position="235"/>
        <end position="251"/>
    </location>
</feature>
<organism evidence="3 4">
    <name type="scientific">Diplodia seriata</name>
    <dbReference type="NCBI Taxonomy" id="420778"/>
    <lineage>
        <taxon>Eukaryota</taxon>
        <taxon>Fungi</taxon>
        <taxon>Dikarya</taxon>
        <taxon>Ascomycota</taxon>
        <taxon>Pezizomycotina</taxon>
        <taxon>Dothideomycetes</taxon>
        <taxon>Dothideomycetes incertae sedis</taxon>
        <taxon>Botryosphaeriales</taxon>
        <taxon>Botryosphaeriaceae</taxon>
        <taxon>Diplodia</taxon>
    </lineage>
</organism>
<feature type="compositionally biased region" description="Polar residues" evidence="1">
    <location>
        <begin position="252"/>
        <end position="322"/>
    </location>
</feature>
<reference evidence="3 4" key="1">
    <citation type="submission" date="2024-02" db="EMBL/GenBank/DDBJ databases">
        <title>De novo assembly and annotation of 12 fungi associated with fruit tree decline syndrome in Ontario, Canada.</title>
        <authorList>
            <person name="Sulman M."/>
            <person name="Ellouze W."/>
            <person name="Ilyukhin E."/>
        </authorList>
    </citation>
    <scope>NUCLEOTIDE SEQUENCE [LARGE SCALE GENOMIC DNA]</scope>
    <source>
        <strain evidence="3 4">FDS-637</strain>
    </source>
</reference>
<dbReference type="GeneID" id="92014237"/>
<dbReference type="Proteomes" id="UP001430584">
    <property type="component" value="Unassembled WGS sequence"/>
</dbReference>
<accession>A0ABR3C220</accession>
<sequence>MLQNQHRAPQAPDDGIDPRLLTLMNDDRYCGDLTSQASPFASLSMPNGSQNPPGTSTTFPIDPQCMLTANTSFAFYPQSNPTAVTPISSNVQQLTPNFSHTPLAPVGNGYGTAQYTSYTPQHQSAFYTPQNQSASYTPQHQSASYTPQHQSASYTTQHQSASYTPQHQPASYNPQHQSASYTPQHQSVSYTPQHQSAAIRTGPAAQQFRFSPYACRNPPIAAAARQAVPHLTSHPTHHRSQSVLKKPKKQAASHTSCAPHTSVQARPNNHQLTSYTAQASSSAVPAGPNNHQLTSYTAQASSGVVPAKSNSQQLSSRTSHIPSATAKKRPLKQQLGPYTPQNQQINPTGPDSPFGFLTVSPNPDEPGSWLLSYTPPPHTSIGLLTPERTPTTNKPANKSLPVASKKSLPAAAKNKNHQRAAVSAPHRQAPAVQPSCQITSPERDTSTNPSEDSSTNPSDTPFEATLRAALTAEIKVLDEAKPEKEREKEIEMTECANNYVKEGTDSFANAVQEKRGAYEIGKENARKNLNSERYHTYVDCTGFAYHDICLTRVELTKNTNERVLLSIYEADFSPPNYVTFVSFHGPGTDFKSEFLANGTDFQTAFLEFRKTFKKYTRVSWEARSISQDYIALSAKTWEKQRLDRLMFERVGEQREGGRSRSASPVREGGEKNRIRSRKRVEHQRPEDVLTKEELESCKIKRYKYVPPPADSPQGAKPPFVGDYPVIPGDEPKDGGWTLVIP</sequence>
<feature type="compositionally biased region" description="Polar residues" evidence="1">
    <location>
        <begin position="339"/>
        <end position="349"/>
    </location>
</feature>
<protein>
    <recommendedName>
        <fullName evidence="2">WGR domain-containing protein</fullName>
    </recommendedName>
</protein>
<dbReference type="EMBL" id="JAJVCZ030000011">
    <property type="protein sequence ID" value="KAL0254672.1"/>
    <property type="molecule type" value="Genomic_DNA"/>
</dbReference>
<feature type="domain" description="WGR" evidence="2">
    <location>
        <begin position="533"/>
        <end position="636"/>
    </location>
</feature>
<dbReference type="PROSITE" id="PS51977">
    <property type="entry name" value="WGR"/>
    <property type="match status" value="1"/>
</dbReference>
<keyword evidence="4" id="KW-1185">Reference proteome</keyword>
<dbReference type="SUPFAM" id="SSF142921">
    <property type="entry name" value="WGR domain-like"/>
    <property type="match status" value="1"/>
</dbReference>
<gene>
    <name evidence="3" type="ORF">SLS55_010152</name>
</gene>
<dbReference type="InterPro" id="IPR036930">
    <property type="entry name" value="WGR_dom_sf"/>
</dbReference>
<dbReference type="RefSeq" id="XP_066628543.1">
    <property type="nucleotide sequence ID" value="XM_066781541.1"/>
</dbReference>
<feature type="compositionally biased region" description="Polar residues" evidence="1">
    <location>
        <begin position="129"/>
        <end position="198"/>
    </location>
</feature>
<evidence type="ECO:0000313" key="4">
    <source>
        <dbReference type="Proteomes" id="UP001430584"/>
    </source>
</evidence>
<evidence type="ECO:0000259" key="2">
    <source>
        <dbReference type="PROSITE" id="PS51977"/>
    </source>
</evidence>
<feature type="compositionally biased region" description="Polar residues" evidence="1">
    <location>
        <begin position="434"/>
        <end position="459"/>
    </location>
</feature>
<feature type="region of interest" description="Disordered" evidence="1">
    <location>
        <begin position="704"/>
        <end position="741"/>
    </location>
</feature>